<sequence>MSSMRDVNPRTPHIAALLTKVIAATGAKRLERTAPSKWKCVISCQNILQRLR</sequence>
<organism evidence="1 2">
    <name type="scientific">Syncephalastrum racemosum</name>
    <name type="common">Filamentous fungus</name>
    <dbReference type="NCBI Taxonomy" id="13706"/>
    <lineage>
        <taxon>Eukaryota</taxon>
        <taxon>Fungi</taxon>
        <taxon>Fungi incertae sedis</taxon>
        <taxon>Mucoromycota</taxon>
        <taxon>Mucoromycotina</taxon>
        <taxon>Mucoromycetes</taxon>
        <taxon>Mucorales</taxon>
        <taxon>Syncephalastraceae</taxon>
        <taxon>Syncephalastrum</taxon>
    </lineage>
</organism>
<dbReference type="AlphaFoldDB" id="A0A1X2HQG0"/>
<reference evidence="1 2" key="1">
    <citation type="submission" date="2016-07" db="EMBL/GenBank/DDBJ databases">
        <title>Pervasive Adenine N6-methylation of Active Genes in Fungi.</title>
        <authorList>
            <consortium name="DOE Joint Genome Institute"/>
            <person name="Mondo S.J."/>
            <person name="Dannebaum R.O."/>
            <person name="Kuo R.C."/>
            <person name="Labutti K."/>
            <person name="Haridas S."/>
            <person name="Kuo A."/>
            <person name="Salamov A."/>
            <person name="Ahrendt S.R."/>
            <person name="Lipzen A."/>
            <person name="Sullivan W."/>
            <person name="Andreopoulos W.B."/>
            <person name="Clum A."/>
            <person name="Lindquist E."/>
            <person name="Daum C."/>
            <person name="Ramamoorthy G.K."/>
            <person name="Gryganskyi A."/>
            <person name="Culley D."/>
            <person name="Magnuson J.K."/>
            <person name="James T.Y."/>
            <person name="O'Malley M.A."/>
            <person name="Stajich J.E."/>
            <person name="Spatafora J.W."/>
            <person name="Visel A."/>
            <person name="Grigoriev I.V."/>
        </authorList>
    </citation>
    <scope>NUCLEOTIDE SEQUENCE [LARGE SCALE GENOMIC DNA]</scope>
    <source>
        <strain evidence="1 2">NRRL 2496</strain>
    </source>
</reference>
<protein>
    <submittedName>
        <fullName evidence="1">Uncharacterized protein</fullName>
    </submittedName>
</protein>
<dbReference type="InParanoid" id="A0A1X2HQG0"/>
<evidence type="ECO:0000313" key="1">
    <source>
        <dbReference type="EMBL" id="ORZ01587.1"/>
    </source>
</evidence>
<evidence type="ECO:0000313" key="2">
    <source>
        <dbReference type="Proteomes" id="UP000242180"/>
    </source>
</evidence>
<dbReference type="EMBL" id="MCGN01000002">
    <property type="protein sequence ID" value="ORZ01587.1"/>
    <property type="molecule type" value="Genomic_DNA"/>
</dbReference>
<proteinExistence type="predicted"/>
<comment type="caution">
    <text evidence="1">The sequence shown here is derived from an EMBL/GenBank/DDBJ whole genome shotgun (WGS) entry which is preliminary data.</text>
</comment>
<gene>
    <name evidence="1" type="ORF">BCR43DRAFT_487171</name>
</gene>
<accession>A0A1X2HQG0</accession>
<dbReference type="Proteomes" id="UP000242180">
    <property type="component" value="Unassembled WGS sequence"/>
</dbReference>
<keyword evidence="2" id="KW-1185">Reference proteome</keyword>
<name>A0A1X2HQG0_SYNRA</name>